<feature type="transmembrane region" description="Helical" evidence="1">
    <location>
        <begin position="6"/>
        <end position="29"/>
    </location>
</feature>
<keyword evidence="1" id="KW-0812">Transmembrane</keyword>
<dbReference type="AlphaFoldDB" id="A0A063Y6H3"/>
<gene>
    <name evidence="2" type="ORF">ADINL_0190</name>
</gene>
<dbReference type="PATRIC" id="fig|267850.7.peg.187"/>
<sequence>MRLAEIEMIMLNVGLAGFAAFIFFIIYDLAKKSKAGKFGTFILFFALGMGLAVFLLKNLIVYLLDI</sequence>
<keyword evidence="1" id="KW-1133">Transmembrane helix</keyword>
<evidence type="ECO:0000256" key="1">
    <source>
        <dbReference type="SAM" id="Phobius"/>
    </source>
</evidence>
<keyword evidence="3" id="KW-1185">Reference proteome</keyword>
<dbReference type="RefSeq" id="WP_036542726.1">
    <property type="nucleotide sequence ID" value="NZ_JBKBNO010000004.1"/>
</dbReference>
<proteinExistence type="predicted"/>
<dbReference type="Proteomes" id="UP000027318">
    <property type="component" value="Unassembled WGS sequence"/>
</dbReference>
<accession>A0A063Y6H3</accession>
<evidence type="ECO:0000313" key="2">
    <source>
        <dbReference type="EMBL" id="KDE41309.1"/>
    </source>
</evidence>
<dbReference type="OrthoDB" id="5625617at2"/>
<dbReference type="InterPro" id="IPR021249">
    <property type="entry name" value="DUF2788"/>
</dbReference>
<feature type="transmembrane region" description="Helical" evidence="1">
    <location>
        <begin position="41"/>
        <end position="64"/>
    </location>
</feature>
<evidence type="ECO:0008006" key="4">
    <source>
        <dbReference type="Google" id="ProtNLM"/>
    </source>
</evidence>
<protein>
    <recommendedName>
        <fullName evidence="4">DUF2788 domain-containing protein</fullName>
    </recommendedName>
</protein>
<name>A0A063Y6H3_9GAMM</name>
<reference evidence="2 3" key="1">
    <citation type="journal article" date="2005" name="Int. J. Syst. Evol. Microbiol.">
        <title>Nitrincola lacisaponensis gen. nov., sp. nov., a novel alkaliphilic bacterium isolated from an alkaline, saline lake.</title>
        <authorList>
            <person name="Dimitriu P.A."/>
            <person name="Shukla S.K."/>
            <person name="Conradt J."/>
            <person name="Marquez M.C."/>
            <person name="Ventosa A."/>
            <person name="Maglia A."/>
            <person name="Peyton B.M."/>
            <person name="Pinkart H.C."/>
            <person name="Mormile M.R."/>
        </authorList>
    </citation>
    <scope>NUCLEOTIDE SEQUENCE [LARGE SCALE GENOMIC DNA]</scope>
    <source>
        <strain evidence="2 3">4CA</strain>
    </source>
</reference>
<dbReference type="STRING" id="267850.ADINL_0190"/>
<dbReference type="Pfam" id="PF10981">
    <property type="entry name" value="DUF2788"/>
    <property type="match status" value="1"/>
</dbReference>
<comment type="caution">
    <text evidence="2">The sequence shown here is derived from an EMBL/GenBank/DDBJ whole genome shotgun (WGS) entry which is preliminary data.</text>
</comment>
<dbReference type="EMBL" id="JMSZ01000006">
    <property type="protein sequence ID" value="KDE41309.1"/>
    <property type="molecule type" value="Genomic_DNA"/>
</dbReference>
<evidence type="ECO:0000313" key="3">
    <source>
        <dbReference type="Proteomes" id="UP000027318"/>
    </source>
</evidence>
<keyword evidence="1" id="KW-0472">Membrane</keyword>
<organism evidence="2 3">
    <name type="scientific">Nitrincola lacisaponensis</name>
    <dbReference type="NCBI Taxonomy" id="267850"/>
    <lineage>
        <taxon>Bacteria</taxon>
        <taxon>Pseudomonadati</taxon>
        <taxon>Pseudomonadota</taxon>
        <taxon>Gammaproteobacteria</taxon>
        <taxon>Oceanospirillales</taxon>
        <taxon>Oceanospirillaceae</taxon>
        <taxon>Nitrincola</taxon>
    </lineage>
</organism>